<dbReference type="OrthoDB" id="5871168at2"/>
<name>E8MA87_PHOS4</name>
<evidence type="ECO:0000313" key="2">
    <source>
        <dbReference type="EMBL" id="EGA69036.1"/>
    </source>
</evidence>
<sequence length="214" mass="24699">MKKLLLLLLCSGSVAASELQVSVDLLEGTYVGESKYYYDLPYSDLPGFYHEKNSVEWGLGVKYIHDFENWDVFGKFSMGDSELRHSHTWEIGSRYRLNEAHWFSAYWKGTFAKEEYQIEDRVIDPEHQNSITNGEWAMWAVGRYQYNLQPSFDLPLYVGFEASTDLNDPALMQDDLAGFVGVKFDKYFAEVRAGEDLIFATFGLSFDMFEESDS</sequence>
<gene>
    <name evidence="2" type="ORF">VISI1226_07013</name>
</gene>
<accession>E8MA87</accession>
<evidence type="ECO:0008006" key="4">
    <source>
        <dbReference type="Google" id="ProtNLM"/>
    </source>
</evidence>
<feature type="chain" id="PRO_5003224930" description="Outer membrane protein beta-barrel domain-containing protein" evidence="1">
    <location>
        <begin position="17"/>
        <end position="214"/>
    </location>
</feature>
<feature type="signal peptide" evidence="1">
    <location>
        <begin position="1"/>
        <end position="16"/>
    </location>
</feature>
<evidence type="ECO:0000256" key="1">
    <source>
        <dbReference type="SAM" id="SignalP"/>
    </source>
</evidence>
<dbReference type="EMBL" id="AEVT01000093">
    <property type="protein sequence ID" value="EGA69036.1"/>
    <property type="molecule type" value="Genomic_DNA"/>
</dbReference>
<dbReference type="GeneID" id="95570489"/>
<dbReference type="RefSeq" id="WP_008079225.1">
    <property type="nucleotide sequence ID" value="NZ_AEVT01000093.1"/>
</dbReference>
<keyword evidence="1" id="KW-0732">Signal</keyword>
<dbReference type="Proteomes" id="UP000006228">
    <property type="component" value="Unassembled WGS sequence"/>
</dbReference>
<organism evidence="2 3">
    <name type="scientific">Vibrio sinaloensis DSM 21326</name>
    <dbReference type="NCBI Taxonomy" id="945550"/>
    <lineage>
        <taxon>Bacteria</taxon>
        <taxon>Pseudomonadati</taxon>
        <taxon>Pseudomonadota</taxon>
        <taxon>Gammaproteobacteria</taxon>
        <taxon>Vibrionales</taxon>
        <taxon>Vibrionaceae</taxon>
        <taxon>Vibrio</taxon>
        <taxon>Vibrio oreintalis group</taxon>
    </lineage>
</organism>
<evidence type="ECO:0000313" key="3">
    <source>
        <dbReference type="Proteomes" id="UP000006228"/>
    </source>
</evidence>
<comment type="caution">
    <text evidence="2">The sequence shown here is derived from an EMBL/GenBank/DDBJ whole genome shotgun (WGS) entry which is preliminary data.</text>
</comment>
<dbReference type="AlphaFoldDB" id="E8MA87"/>
<reference evidence="2 3" key="1">
    <citation type="journal article" date="2012" name="Int. J. Syst. Evol. Microbiol.">
        <title>Vibrio caribbeanicus sp. nov., isolated from the marine sponge Scleritoderma cyanea.</title>
        <authorList>
            <person name="Hoffmann M."/>
            <person name="Monday S.R."/>
            <person name="Allard M.W."/>
            <person name="Strain E.A."/>
            <person name="Whittaker P."/>
            <person name="Naum M."/>
            <person name="McCarthy P.J."/>
            <person name="Lopez J.V."/>
            <person name="Fischer M."/>
            <person name="Brown E.W."/>
        </authorList>
    </citation>
    <scope>NUCLEOTIDE SEQUENCE [LARGE SCALE GENOMIC DNA]</scope>
    <source>
        <strain evidence="3">DSMZ 21326</strain>
    </source>
</reference>
<proteinExistence type="predicted"/>
<protein>
    <recommendedName>
        <fullName evidence="4">Outer membrane protein beta-barrel domain-containing protein</fullName>
    </recommendedName>
</protein>